<name>A0AAV8ZW27_9CUCU</name>
<evidence type="ECO:0000313" key="2">
    <source>
        <dbReference type="Proteomes" id="UP001162156"/>
    </source>
</evidence>
<dbReference type="Proteomes" id="UP001162156">
    <property type="component" value="Unassembled WGS sequence"/>
</dbReference>
<organism evidence="1 2">
    <name type="scientific">Rhamnusium bicolor</name>
    <dbReference type="NCBI Taxonomy" id="1586634"/>
    <lineage>
        <taxon>Eukaryota</taxon>
        <taxon>Metazoa</taxon>
        <taxon>Ecdysozoa</taxon>
        <taxon>Arthropoda</taxon>
        <taxon>Hexapoda</taxon>
        <taxon>Insecta</taxon>
        <taxon>Pterygota</taxon>
        <taxon>Neoptera</taxon>
        <taxon>Endopterygota</taxon>
        <taxon>Coleoptera</taxon>
        <taxon>Polyphaga</taxon>
        <taxon>Cucujiformia</taxon>
        <taxon>Chrysomeloidea</taxon>
        <taxon>Cerambycidae</taxon>
        <taxon>Lepturinae</taxon>
        <taxon>Rhagiini</taxon>
        <taxon>Rhamnusium</taxon>
    </lineage>
</organism>
<gene>
    <name evidence="1" type="ORF">NQ314_000823</name>
</gene>
<dbReference type="EMBL" id="JANEYF010000241">
    <property type="protein sequence ID" value="KAJ8971221.1"/>
    <property type="molecule type" value="Genomic_DNA"/>
</dbReference>
<proteinExistence type="predicted"/>
<reference evidence="1" key="1">
    <citation type="journal article" date="2023" name="Insect Mol. Biol.">
        <title>Genome sequencing provides insights into the evolution of gene families encoding plant cell wall-degrading enzymes in longhorned beetles.</title>
        <authorList>
            <person name="Shin N.R."/>
            <person name="Okamura Y."/>
            <person name="Kirsch R."/>
            <person name="Pauchet Y."/>
        </authorList>
    </citation>
    <scope>NUCLEOTIDE SEQUENCE</scope>
    <source>
        <strain evidence="1">RBIC_L_NR</strain>
    </source>
</reference>
<protein>
    <submittedName>
        <fullName evidence="1">Uncharacterized protein</fullName>
    </submittedName>
</protein>
<accession>A0AAV8ZW27</accession>
<comment type="caution">
    <text evidence="1">The sequence shown here is derived from an EMBL/GenBank/DDBJ whole genome shotgun (WGS) entry which is preliminary data.</text>
</comment>
<keyword evidence="2" id="KW-1185">Reference proteome</keyword>
<sequence length="191" mass="21742">MINRETSGIPKNEFPVLLKQCFNNMDEVPPKDVSKEKSAIKQNLISGFDACGLVPFNPDRVLRKLPNDSVTVNVETEVTDRLTKFLRIQRYTVTKSPCLRNKMLIEQDVSVTLELNDDETDGDISSDEGEPLEYIQPTLINIVIDKFVLVKFLSGSRKKPESRYVCLIKNVLDDFEFEVVGLKSAQSRRKC</sequence>
<evidence type="ECO:0000313" key="1">
    <source>
        <dbReference type="EMBL" id="KAJ8971221.1"/>
    </source>
</evidence>
<dbReference type="AlphaFoldDB" id="A0AAV8ZW27"/>